<evidence type="ECO:0000313" key="2">
    <source>
        <dbReference type="Proteomes" id="UP001589828"/>
    </source>
</evidence>
<accession>A0ABV6LH42</accession>
<sequence>MDCTGKLGHWLFREDFGSGTGHGPALPAGVTNMAYTPYCPPDGFYTLVNASDGCAEASWHNVTHDHTGNSNGYMMMINASNEPSTFYTRMVPALCPATTYEFSAYILNLLKNTVVGPTVQQPDILFSIETTTGEVLEKLRTGQIPATAGPVWKKYSLVFKTPDNVSSLVLKISNSAPGGPGNDLLLDDIEFITSAPKLTIPTVFSPNGDGINDVWDIINLDAYTDCRLTVYDRSGAMVFKSIGYNTPWNGTRNGVPLDTGTYYYVIDFKNEIPRVSGWVFLIR</sequence>
<name>A0ABV6LH42_9SPHI</name>
<evidence type="ECO:0000313" key="1">
    <source>
        <dbReference type="EMBL" id="MFC0518786.1"/>
    </source>
</evidence>
<dbReference type="InterPro" id="IPR026341">
    <property type="entry name" value="T9SS_type_B"/>
</dbReference>
<gene>
    <name evidence="1" type="ORF">ACFFGT_31525</name>
</gene>
<keyword evidence="2" id="KW-1185">Reference proteome</keyword>
<comment type="caution">
    <text evidence="1">The sequence shown here is derived from an EMBL/GenBank/DDBJ whole genome shotgun (WGS) entry which is preliminary data.</text>
</comment>
<dbReference type="EMBL" id="JBHLTS010000080">
    <property type="protein sequence ID" value="MFC0518786.1"/>
    <property type="molecule type" value="Genomic_DNA"/>
</dbReference>
<dbReference type="Gene3D" id="2.60.120.260">
    <property type="entry name" value="Galactose-binding domain-like"/>
    <property type="match status" value="1"/>
</dbReference>
<dbReference type="RefSeq" id="WP_377026492.1">
    <property type="nucleotide sequence ID" value="NZ_JBHLTS010000080.1"/>
</dbReference>
<protein>
    <submittedName>
        <fullName evidence="1">Gliding motility-associated C-terminal domain-containing protein</fullName>
    </submittedName>
</protein>
<dbReference type="NCBIfam" id="TIGR04131">
    <property type="entry name" value="Bac_Flav_CTERM"/>
    <property type="match status" value="1"/>
</dbReference>
<dbReference type="Proteomes" id="UP001589828">
    <property type="component" value="Unassembled WGS sequence"/>
</dbReference>
<organism evidence="1 2">
    <name type="scientific">Mucilaginibacter angelicae</name>
    <dbReference type="NCBI Taxonomy" id="869718"/>
    <lineage>
        <taxon>Bacteria</taxon>
        <taxon>Pseudomonadati</taxon>
        <taxon>Bacteroidota</taxon>
        <taxon>Sphingobacteriia</taxon>
        <taxon>Sphingobacteriales</taxon>
        <taxon>Sphingobacteriaceae</taxon>
        <taxon>Mucilaginibacter</taxon>
    </lineage>
</organism>
<reference evidence="1 2" key="1">
    <citation type="submission" date="2024-09" db="EMBL/GenBank/DDBJ databases">
        <authorList>
            <person name="Sun Q."/>
            <person name="Mori K."/>
        </authorList>
    </citation>
    <scope>NUCLEOTIDE SEQUENCE [LARGE SCALE GENOMIC DNA]</scope>
    <source>
        <strain evidence="1 2">NCAIM B.02415</strain>
    </source>
</reference>
<dbReference type="Pfam" id="PF13585">
    <property type="entry name" value="CHU_C"/>
    <property type="match status" value="1"/>
</dbReference>
<proteinExistence type="predicted"/>